<reference evidence="6" key="2">
    <citation type="journal article" date="2023" name="IMA Fungus">
        <title>Comparative genomic study of the Penicillium genus elucidates a diverse pangenome and 15 lateral gene transfer events.</title>
        <authorList>
            <person name="Petersen C."/>
            <person name="Sorensen T."/>
            <person name="Nielsen M.R."/>
            <person name="Sondergaard T.E."/>
            <person name="Sorensen J.L."/>
            <person name="Fitzpatrick D.A."/>
            <person name="Frisvad J.C."/>
            <person name="Nielsen K.L."/>
        </authorList>
    </citation>
    <scope>NUCLEOTIDE SEQUENCE</scope>
    <source>
        <strain evidence="6">IBT 30069</strain>
    </source>
</reference>
<evidence type="ECO:0000313" key="6">
    <source>
        <dbReference type="EMBL" id="KAJ5107502.1"/>
    </source>
</evidence>
<dbReference type="GO" id="GO:0043041">
    <property type="term" value="P:amino acid activation for nonribosomal peptide biosynthetic process"/>
    <property type="evidence" value="ECO:0007669"/>
    <property type="project" value="TreeGrafter"/>
</dbReference>
<dbReference type="PROSITE" id="PS00455">
    <property type="entry name" value="AMP_BINDING"/>
    <property type="match status" value="1"/>
</dbReference>
<dbReference type="CDD" id="cd19537">
    <property type="entry name" value="C_NRPS-like"/>
    <property type="match status" value="1"/>
</dbReference>
<dbReference type="GO" id="GO:0016874">
    <property type="term" value="F:ligase activity"/>
    <property type="evidence" value="ECO:0007669"/>
    <property type="project" value="UniProtKB-KW"/>
</dbReference>
<comment type="caution">
    <text evidence="6">The sequence shown here is derived from an EMBL/GenBank/DDBJ whole genome shotgun (WGS) entry which is preliminary data.</text>
</comment>
<dbReference type="SUPFAM" id="SSF47336">
    <property type="entry name" value="ACP-like"/>
    <property type="match status" value="1"/>
</dbReference>
<dbReference type="Pfam" id="PF00668">
    <property type="entry name" value="Condensation"/>
    <property type="match status" value="2"/>
</dbReference>
<dbReference type="PANTHER" id="PTHR45527:SF11">
    <property type="entry name" value="NONRIBOSOMAL PEPTIDE SYNTHETASE 5"/>
    <property type="match status" value="1"/>
</dbReference>
<keyword evidence="7" id="KW-1185">Reference proteome</keyword>
<dbReference type="Gene3D" id="3.30.559.10">
    <property type="entry name" value="Chloramphenicol acetyltransferase-like domain"/>
    <property type="match status" value="2"/>
</dbReference>
<evidence type="ECO:0000256" key="1">
    <source>
        <dbReference type="ARBA" id="ARBA00022450"/>
    </source>
</evidence>
<dbReference type="Gene3D" id="1.10.1200.10">
    <property type="entry name" value="ACP-like"/>
    <property type="match status" value="1"/>
</dbReference>
<dbReference type="Pfam" id="PF00550">
    <property type="entry name" value="PP-binding"/>
    <property type="match status" value="1"/>
</dbReference>
<evidence type="ECO:0000313" key="7">
    <source>
        <dbReference type="Proteomes" id="UP001149165"/>
    </source>
</evidence>
<keyword evidence="2" id="KW-0597">Phosphoprotein</keyword>
<dbReference type="PANTHER" id="PTHR45527">
    <property type="entry name" value="NONRIBOSOMAL PEPTIDE SYNTHETASE"/>
    <property type="match status" value="1"/>
</dbReference>
<dbReference type="EMBL" id="JAPQKH010000003">
    <property type="protein sequence ID" value="KAJ5107502.1"/>
    <property type="molecule type" value="Genomic_DNA"/>
</dbReference>
<dbReference type="InterPro" id="IPR020845">
    <property type="entry name" value="AMP-binding_CS"/>
</dbReference>
<gene>
    <name evidence="6" type="ORF">N7456_004177</name>
</gene>
<name>A0A9W9FW33_9EURO</name>
<keyword evidence="3" id="KW-0436">Ligase</keyword>
<dbReference type="InterPro" id="IPR006162">
    <property type="entry name" value="Ppantetheine_attach_site"/>
</dbReference>
<feature type="domain" description="Carrier" evidence="5">
    <location>
        <begin position="917"/>
        <end position="995"/>
    </location>
</feature>
<dbReference type="GO" id="GO:0031177">
    <property type="term" value="F:phosphopantetheine binding"/>
    <property type="evidence" value="ECO:0007669"/>
    <property type="project" value="TreeGrafter"/>
</dbReference>
<dbReference type="PROSITE" id="PS50075">
    <property type="entry name" value="CARRIER"/>
    <property type="match status" value="1"/>
</dbReference>
<dbReference type="InterPro" id="IPR023213">
    <property type="entry name" value="CAT-like_dom_sf"/>
</dbReference>
<dbReference type="GO" id="GO:0044550">
    <property type="term" value="P:secondary metabolite biosynthetic process"/>
    <property type="evidence" value="ECO:0007669"/>
    <property type="project" value="TreeGrafter"/>
</dbReference>
<evidence type="ECO:0000259" key="5">
    <source>
        <dbReference type="PROSITE" id="PS50075"/>
    </source>
</evidence>
<dbReference type="PROSITE" id="PS00012">
    <property type="entry name" value="PHOSPHOPANTETHEINE"/>
    <property type="match status" value="1"/>
</dbReference>
<dbReference type="OrthoDB" id="416786at2759"/>
<dbReference type="InterPro" id="IPR036736">
    <property type="entry name" value="ACP-like_sf"/>
</dbReference>
<dbReference type="InterPro" id="IPR042099">
    <property type="entry name" value="ANL_N_sf"/>
</dbReference>
<dbReference type="InterPro" id="IPR009081">
    <property type="entry name" value="PP-bd_ACP"/>
</dbReference>
<dbReference type="Gene3D" id="3.30.559.30">
    <property type="entry name" value="Nonribosomal peptide synthetase, condensation domain"/>
    <property type="match status" value="2"/>
</dbReference>
<dbReference type="Gene3D" id="3.30.300.30">
    <property type="match status" value="1"/>
</dbReference>
<evidence type="ECO:0000256" key="4">
    <source>
        <dbReference type="ARBA" id="ARBA00029454"/>
    </source>
</evidence>
<dbReference type="InterPro" id="IPR000873">
    <property type="entry name" value="AMP-dep_synth/lig_dom"/>
</dbReference>
<dbReference type="SUPFAM" id="SSF52777">
    <property type="entry name" value="CoA-dependent acyltransferases"/>
    <property type="match status" value="4"/>
</dbReference>
<evidence type="ECO:0000256" key="3">
    <source>
        <dbReference type="ARBA" id="ARBA00022598"/>
    </source>
</evidence>
<dbReference type="InterPro" id="IPR045851">
    <property type="entry name" value="AMP-bd_C_sf"/>
</dbReference>
<accession>A0A9W9FW33</accession>
<protein>
    <recommendedName>
        <fullName evidence="5">Carrier domain-containing protein</fullName>
    </recommendedName>
</protein>
<evidence type="ECO:0000256" key="2">
    <source>
        <dbReference type="ARBA" id="ARBA00022553"/>
    </source>
</evidence>
<dbReference type="Pfam" id="PF00501">
    <property type="entry name" value="AMP-binding"/>
    <property type="match status" value="1"/>
</dbReference>
<dbReference type="GO" id="GO:0005737">
    <property type="term" value="C:cytoplasm"/>
    <property type="evidence" value="ECO:0007669"/>
    <property type="project" value="TreeGrafter"/>
</dbReference>
<dbReference type="InterPro" id="IPR010071">
    <property type="entry name" value="AA_adenyl_dom"/>
</dbReference>
<dbReference type="Proteomes" id="UP001149165">
    <property type="component" value="Unassembled WGS sequence"/>
</dbReference>
<sequence>MQLTFINGSEMRPGTNIIRHQQPCIPERINLLKQAWKEVIESERIFRTNFTLQYGVGYLVEGETSAFDWEEVIVDTEEKYNAMIEDLPTMTEVGFRFKVVIPRFLDANPPVACILWDVHHALVDGFSMSLLLEKVEHVARGRSVKPGPPFASISHVLQQVQQSMKKQGEDFWQTLNARFPGAVGEIMLPPPSETPEQICSLLHTVIPEVPQSRLQHYTKGIGVTTASIYMAAWALVLSQFSNSEIVVFGTVVSGRNLNYPGVAETIGPLVNTLPLYVSLKSQTMTSRFLYDIFAQLLELASFHWTTPEHGYSRQFSSAVAMQYETSLSEDLTGPCPNQKGRTLINSDIPLSLMIGTDGGIHIHYLNTHFNNEQIQLLGQQYSNALKALSRPSYTIEMCLEELMDTSFRQQLLNYGNAHSGLTTETSIHDDLVTLFDRAAIADPAAVAIARGKCFMTYRQLDKSSTRVAQYIKDEMKVRDGEIVCVHADQSMNWLVAIYGILKANGVYCALNQSLTPELRCSMFSSSTARYFLVPSRADLIVKPSACEEMISVEDILASMDCDVNESPLKLPRVVPNPAAAAYLCFTSGSTGKPKGVICTHRGLVAFQRDEQVRLFAGPGKRVAQLMSVSFDGSIHELFSTLSYGATLVLPDPTGPFDHLQRVDSAILTPSVAKILAPTDFPALKNVYLVGEPVPQDVNDLWAASKQLYNMYGPTEATCGATITNLVPGRPVTIGRPNPTTRIYILNPRRKLVIPGVIGEIYLAGVQVSNGYLNRPDATSERFLEDNICPGLGERMYATGDLGYWSKTGDLICLGRNDRQIKLRGFRLDLDDLESRVSKLPGVSATAITRRNDHLVAMLQPQSLCVASLRPLMAGILPIHAIPKCIVTSDQFPMTPAGKRDYRQILAAVESTKSLTSNSLTIPEQKIACVWAELLEIPNGLELSPESNFIDLGGHSILQLKLASRLSAVFECPVSPRIVKGAGSLRDMAQRIKNLLSSTQTIKPEGKGTYQQQTDNAASRGQVSPMEAEWLTKYALDCGTSAFNVSFAFELDSSSKRKQLINAWNKVLARQEILRSKFIQRRSGSFRREIFEYPPQVQLVQSMNLWKEVNRPFRLDMEYPVRVLSSPDVILFTATHTICDLTAMQLLLNEVTSISEGNINLLEDRSCLDSTTWSQVKSPEDSEFWTRYLEDVPVPNFPLLPGFSSDRASYHGTSYIARMPRPLARMINSVTTEHKITPHQLSLAAVALALQPDSDRIDLLLGAPHLNRPSLEDMRTVGLFLEPLGIRVQSPDATASMSTKSFLQAIQQSSQAALAHSLPWTQLWPQFDNAAEFPNHPLFDVMVTFHDYQSSLKFNLDKVSPVYTWARGSKFKLLFEFSALSDEDLLLRIEYDNMLFSSQEIQQTKFLIETALDLLSKESECREMRAKLAASMYVQPDTPGELDARALFGMRIEDICRAWFFAASRLDIFMFRLEKKCQFHVLKLTYFA</sequence>
<dbReference type="SUPFAM" id="SSF56801">
    <property type="entry name" value="Acetyl-CoA synthetase-like"/>
    <property type="match status" value="1"/>
</dbReference>
<keyword evidence="1" id="KW-0596">Phosphopantetheine</keyword>
<organism evidence="6 7">
    <name type="scientific">Penicillium angulare</name>
    <dbReference type="NCBI Taxonomy" id="116970"/>
    <lineage>
        <taxon>Eukaryota</taxon>
        <taxon>Fungi</taxon>
        <taxon>Dikarya</taxon>
        <taxon>Ascomycota</taxon>
        <taxon>Pezizomycotina</taxon>
        <taxon>Eurotiomycetes</taxon>
        <taxon>Eurotiomycetidae</taxon>
        <taxon>Eurotiales</taxon>
        <taxon>Aspergillaceae</taxon>
        <taxon>Penicillium</taxon>
    </lineage>
</organism>
<reference evidence="6" key="1">
    <citation type="submission" date="2022-11" db="EMBL/GenBank/DDBJ databases">
        <authorList>
            <person name="Petersen C."/>
        </authorList>
    </citation>
    <scope>NUCLEOTIDE SEQUENCE</scope>
    <source>
        <strain evidence="6">IBT 30069</strain>
    </source>
</reference>
<comment type="similarity">
    <text evidence="4">Belongs to the NRP synthetase family.</text>
</comment>
<dbReference type="InterPro" id="IPR001242">
    <property type="entry name" value="Condensation_dom"/>
</dbReference>
<dbReference type="Gene3D" id="3.40.50.12780">
    <property type="entry name" value="N-terminal domain of ligase-like"/>
    <property type="match status" value="1"/>
</dbReference>
<proteinExistence type="inferred from homology"/>
<dbReference type="NCBIfam" id="TIGR01733">
    <property type="entry name" value="AA-adenyl-dom"/>
    <property type="match status" value="1"/>
</dbReference>